<dbReference type="InterPro" id="IPR004358">
    <property type="entry name" value="Sig_transdc_His_kin-like_C"/>
</dbReference>
<evidence type="ECO:0000313" key="10">
    <source>
        <dbReference type="EMBL" id="MFL9923913.1"/>
    </source>
</evidence>
<dbReference type="InterPro" id="IPR005467">
    <property type="entry name" value="His_kinase_dom"/>
</dbReference>
<dbReference type="SUPFAM" id="SSF47384">
    <property type="entry name" value="Homodimeric domain of signal transducing histidine kinase"/>
    <property type="match status" value="1"/>
</dbReference>
<dbReference type="Gene3D" id="3.40.50.2300">
    <property type="match status" value="2"/>
</dbReference>
<name>A0ABW9A4W1_9BURK</name>
<dbReference type="EC" id="2.7.13.3" evidence="2"/>
<dbReference type="InterPro" id="IPR036097">
    <property type="entry name" value="HisK_dim/P_sf"/>
</dbReference>
<dbReference type="RefSeq" id="WP_408156030.1">
    <property type="nucleotide sequence ID" value="NZ_JAQQFM010000003.1"/>
</dbReference>
<keyword evidence="3 4" id="KW-0597">Phosphoprotein</keyword>
<dbReference type="CDD" id="cd00082">
    <property type="entry name" value="HisKA"/>
    <property type="match status" value="1"/>
</dbReference>
<dbReference type="Gene3D" id="1.10.287.130">
    <property type="match status" value="1"/>
</dbReference>
<dbReference type="PROSITE" id="PS50110">
    <property type="entry name" value="RESPONSE_REGULATORY"/>
    <property type="match status" value="2"/>
</dbReference>
<dbReference type="SMART" id="SM00388">
    <property type="entry name" value="HisKA"/>
    <property type="match status" value="1"/>
</dbReference>
<dbReference type="Pfam" id="PF00512">
    <property type="entry name" value="HisKA"/>
    <property type="match status" value="1"/>
</dbReference>
<gene>
    <name evidence="10" type="ORF">PQR62_06550</name>
</gene>
<dbReference type="InterPro" id="IPR001789">
    <property type="entry name" value="Sig_transdc_resp-reg_receiver"/>
</dbReference>
<dbReference type="InterPro" id="IPR003594">
    <property type="entry name" value="HATPase_dom"/>
</dbReference>
<comment type="caution">
    <text evidence="10">The sequence shown here is derived from an EMBL/GenBank/DDBJ whole genome shotgun (WGS) entry which is preliminary data.</text>
</comment>
<dbReference type="Proteomes" id="UP001629246">
    <property type="component" value="Unassembled WGS sequence"/>
</dbReference>
<evidence type="ECO:0000259" key="9">
    <source>
        <dbReference type="PROSITE" id="PS50113"/>
    </source>
</evidence>
<evidence type="ECO:0000259" key="8">
    <source>
        <dbReference type="PROSITE" id="PS50112"/>
    </source>
</evidence>
<dbReference type="EMBL" id="JAQQFM010000003">
    <property type="protein sequence ID" value="MFL9923913.1"/>
    <property type="molecule type" value="Genomic_DNA"/>
</dbReference>
<organism evidence="10 11">
    <name type="scientific">Herbaspirillum lusitanum</name>
    <dbReference type="NCBI Taxonomy" id="213312"/>
    <lineage>
        <taxon>Bacteria</taxon>
        <taxon>Pseudomonadati</taxon>
        <taxon>Pseudomonadota</taxon>
        <taxon>Betaproteobacteria</taxon>
        <taxon>Burkholderiales</taxon>
        <taxon>Oxalobacteraceae</taxon>
        <taxon>Herbaspirillum</taxon>
    </lineage>
</organism>
<dbReference type="NCBIfam" id="TIGR00229">
    <property type="entry name" value="sensory_box"/>
    <property type="match status" value="1"/>
</dbReference>
<feature type="region of interest" description="Disordered" evidence="5">
    <location>
        <begin position="132"/>
        <end position="154"/>
    </location>
</feature>
<feature type="domain" description="Histidine kinase" evidence="6">
    <location>
        <begin position="292"/>
        <end position="510"/>
    </location>
</feature>
<dbReference type="CDD" id="cd00130">
    <property type="entry name" value="PAS"/>
    <property type="match status" value="1"/>
</dbReference>
<dbReference type="Gene3D" id="3.30.450.20">
    <property type="entry name" value="PAS domain"/>
    <property type="match status" value="1"/>
</dbReference>
<dbReference type="SMART" id="SM00091">
    <property type="entry name" value="PAS"/>
    <property type="match status" value="1"/>
</dbReference>
<feature type="domain" description="Response regulatory" evidence="7">
    <location>
        <begin position="535"/>
        <end position="651"/>
    </location>
</feature>
<comment type="catalytic activity">
    <reaction evidence="1">
        <text>ATP + protein L-histidine = ADP + protein N-phospho-L-histidine.</text>
        <dbReference type="EC" id="2.7.13.3"/>
    </reaction>
</comment>
<dbReference type="SUPFAM" id="SSF55874">
    <property type="entry name" value="ATPase domain of HSP90 chaperone/DNA topoisomerase II/histidine kinase"/>
    <property type="match status" value="1"/>
</dbReference>
<evidence type="ECO:0000259" key="7">
    <source>
        <dbReference type="PROSITE" id="PS50110"/>
    </source>
</evidence>
<feature type="modified residue" description="4-aspartylphosphate" evidence="4">
    <location>
        <position position="584"/>
    </location>
</feature>
<feature type="domain" description="PAS" evidence="8">
    <location>
        <begin position="156"/>
        <end position="204"/>
    </location>
</feature>
<dbReference type="PANTHER" id="PTHR43547">
    <property type="entry name" value="TWO-COMPONENT HISTIDINE KINASE"/>
    <property type="match status" value="1"/>
</dbReference>
<dbReference type="Pfam" id="PF02518">
    <property type="entry name" value="HATPase_c"/>
    <property type="match status" value="1"/>
</dbReference>
<dbReference type="InterPro" id="IPR003661">
    <property type="entry name" value="HisK_dim/P_dom"/>
</dbReference>
<dbReference type="PANTHER" id="PTHR43547:SF2">
    <property type="entry name" value="HYBRID SIGNAL TRANSDUCTION HISTIDINE KINASE C"/>
    <property type="match status" value="1"/>
</dbReference>
<dbReference type="InterPro" id="IPR011006">
    <property type="entry name" value="CheY-like_superfamily"/>
</dbReference>
<dbReference type="InterPro" id="IPR035965">
    <property type="entry name" value="PAS-like_dom_sf"/>
</dbReference>
<dbReference type="InterPro" id="IPR013656">
    <property type="entry name" value="PAS_4"/>
</dbReference>
<dbReference type="SMART" id="SM00448">
    <property type="entry name" value="REC"/>
    <property type="match status" value="2"/>
</dbReference>
<protein>
    <recommendedName>
        <fullName evidence="2">histidine kinase</fullName>
        <ecNumber evidence="2">2.7.13.3</ecNumber>
    </recommendedName>
</protein>
<dbReference type="PROSITE" id="PS50109">
    <property type="entry name" value="HIS_KIN"/>
    <property type="match status" value="1"/>
</dbReference>
<dbReference type="SMART" id="SM00387">
    <property type="entry name" value="HATPase_c"/>
    <property type="match status" value="1"/>
</dbReference>
<dbReference type="CDD" id="cd17580">
    <property type="entry name" value="REC_2_DhkD-like"/>
    <property type="match status" value="1"/>
</dbReference>
<dbReference type="SUPFAM" id="SSF52172">
    <property type="entry name" value="CheY-like"/>
    <property type="match status" value="2"/>
</dbReference>
<dbReference type="SUPFAM" id="SSF55785">
    <property type="entry name" value="PYP-like sensor domain (PAS domain)"/>
    <property type="match status" value="1"/>
</dbReference>
<dbReference type="Pfam" id="PF08448">
    <property type="entry name" value="PAS_4"/>
    <property type="match status" value="1"/>
</dbReference>
<evidence type="ECO:0000256" key="4">
    <source>
        <dbReference type="PROSITE-ProRule" id="PRU00169"/>
    </source>
</evidence>
<dbReference type="Pfam" id="PF00072">
    <property type="entry name" value="Response_reg"/>
    <property type="match status" value="1"/>
</dbReference>
<accession>A0ABW9A4W1</accession>
<evidence type="ECO:0000256" key="2">
    <source>
        <dbReference type="ARBA" id="ARBA00012438"/>
    </source>
</evidence>
<proteinExistence type="predicted"/>
<dbReference type="InterPro" id="IPR036890">
    <property type="entry name" value="HATPase_C_sf"/>
</dbReference>
<dbReference type="PROSITE" id="PS50113">
    <property type="entry name" value="PAC"/>
    <property type="match status" value="1"/>
</dbReference>
<dbReference type="InterPro" id="IPR000700">
    <property type="entry name" value="PAS-assoc_C"/>
</dbReference>
<feature type="domain" description="Response regulatory" evidence="7">
    <location>
        <begin position="7"/>
        <end position="123"/>
    </location>
</feature>
<dbReference type="PRINTS" id="PR00344">
    <property type="entry name" value="BCTRLSENSOR"/>
</dbReference>
<feature type="domain" description="PAC" evidence="9">
    <location>
        <begin position="230"/>
        <end position="281"/>
    </location>
</feature>
<comment type="caution">
    <text evidence="4">Lacks conserved residue(s) required for the propagation of feature annotation.</text>
</comment>
<evidence type="ECO:0000259" key="6">
    <source>
        <dbReference type="PROSITE" id="PS50109"/>
    </source>
</evidence>
<dbReference type="PROSITE" id="PS50112">
    <property type="entry name" value="PAS"/>
    <property type="match status" value="1"/>
</dbReference>
<sequence>MSELRPSRILLIDDGADAEALPGLLQLLEVAPTLALSREEALIKIGQLSFAAILLTPGMAAAHGLELGRRIRAHPESQWTPLIFFTSSAFAFDSEQAWSLEAVDVIDLPAPKAALQSKLRFLSELFRRRQTPAADPASSADAEDERLRAQQESEQQLRTYETILSNTPDLAYVFDLNYRFTYANKVLLQMWGRSWEDAIGKNCLELGYEPWHAEMHGREIDQVRATGKPIRGEVPFNGEFGRRIYDYIFVPVFGPDGEVEAVAGTTRDVTERKEAEESLRLSDRRKDEFLAMLAHELRNPLAPISTAAHLLKVQAGDNLRIRHVSDIISRQVKHMTVLVDDLLDVSRVTRGLVDLEQDDLDLKLVAANATEQARPLFETRKHVLHMRMDAGVMQVRGDRTRLIQVIVNLLNNAAKYTPPGGEIGLDLSTAGDVVSISVTDNGIGMDAELLPHVFELFTQAERTPDRSQGGLGIGLALVRSIVALHGGEAQAYSEGPGRGSRFSFTLPRLEQKAEAPDAREFPAMEAAADPVQPLRIMIVDDNLDAAQTLASLLETQGHRVHVAANGADALNDAAKRMPQVFILDIGLPDMDGYELSRRLRLRPEIAHAIYIALTGYGQTHDRLLSKVAGFHHHFVKPMDMQQLQSILAKLG</sequence>
<dbReference type="InterPro" id="IPR000014">
    <property type="entry name" value="PAS"/>
</dbReference>
<dbReference type="Gene3D" id="3.30.565.10">
    <property type="entry name" value="Histidine kinase-like ATPase, C-terminal domain"/>
    <property type="match status" value="1"/>
</dbReference>
<evidence type="ECO:0000313" key="11">
    <source>
        <dbReference type="Proteomes" id="UP001629246"/>
    </source>
</evidence>
<reference evidence="10 11" key="1">
    <citation type="journal article" date="2024" name="Chem. Sci.">
        <title>Discovery of megapolipeptins by genome mining of a Burkholderiales bacteria collection.</title>
        <authorList>
            <person name="Paulo B.S."/>
            <person name="Recchia M.J.J."/>
            <person name="Lee S."/>
            <person name="Fergusson C.H."/>
            <person name="Romanowski S.B."/>
            <person name="Hernandez A."/>
            <person name="Krull N."/>
            <person name="Liu D.Y."/>
            <person name="Cavanagh H."/>
            <person name="Bos A."/>
            <person name="Gray C.A."/>
            <person name="Murphy B.T."/>
            <person name="Linington R.G."/>
            <person name="Eustaquio A.S."/>
        </authorList>
    </citation>
    <scope>NUCLEOTIDE SEQUENCE [LARGE SCALE GENOMIC DNA]</scope>
    <source>
        <strain evidence="10 11">RL21-008-BIB-A</strain>
    </source>
</reference>
<evidence type="ECO:0000256" key="3">
    <source>
        <dbReference type="ARBA" id="ARBA00022553"/>
    </source>
</evidence>
<evidence type="ECO:0000256" key="1">
    <source>
        <dbReference type="ARBA" id="ARBA00000085"/>
    </source>
</evidence>
<dbReference type="CDD" id="cd00075">
    <property type="entry name" value="HATPase"/>
    <property type="match status" value="1"/>
</dbReference>
<keyword evidence="11" id="KW-1185">Reference proteome</keyword>
<evidence type="ECO:0000256" key="5">
    <source>
        <dbReference type="SAM" id="MobiDB-lite"/>
    </source>
</evidence>